<evidence type="ECO:0000313" key="4">
    <source>
        <dbReference type="Proteomes" id="UP000630936"/>
    </source>
</evidence>
<dbReference type="AlphaFoldDB" id="A0A918UVX8"/>
<organism evidence="3 4">
    <name type="scientific">Streptomyces inusitatus</name>
    <dbReference type="NCBI Taxonomy" id="68221"/>
    <lineage>
        <taxon>Bacteria</taxon>
        <taxon>Bacillati</taxon>
        <taxon>Actinomycetota</taxon>
        <taxon>Actinomycetes</taxon>
        <taxon>Kitasatosporales</taxon>
        <taxon>Streptomycetaceae</taxon>
        <taxon>Streptomyces</taxon>
    </lineage>
</organism>
<feature type="transmembrane region" description="Helical" evidence="2">
    <location>
        <begin position="195"/>
        <end position="212"/>
    </location>
</feature>
<protein>
    <submittedName>
        <fullName evidence="3">Uncharacterized protein</fullName>
    </submittedName>
</protein>
<evidence type="ECO:0000313" key="3">
    <source>
        <dbReference type="EMBL" id="GGZ37032.1"/>
    </source>
</evidence>
<feature type="region of interest" description="Disordered" evidence="1">
    <location>
        <begin position="216"/>
        <end position="235"/>
    </location>
</feature>
<accession>A0A918UVX8</accession>
<evidence type="ECO:0000256" key="2">
    <source>
        <dbReference type="SAM" id="Phobius"/>
    </source>
</evidence>
<feature type="transmembrane region" description="Helical" evidence="2">
    <location>
        <begin position="155"/>
        <end position="183"/>
    </location>
</feature>
<gene>
    <name evidence="3" type="ORF">GCM10010387_33900</name>
</gene>
<proteinExistence type="predicted"/>
<evidence type="ECO:0000256" key="1">
    <source>
        <dbReference type="SAM" id="MobiDB-lite"/>
    </source>
</evidence>
<sequence>MSTAASFARREWGPMYSTVRTALAARGWRAIPLTLTAVCLIVLFQFVQDQDWGHGFVGDIGSVRAADPLWLALLRTPASLFVPALSLPVWGALAQVLLVFGIAEIALGRWRTLVVAYVCTLAGTLYARFGVAVGPDGPLGLPASDARIVDTGPSAAVAGLAVCVCVSLGAWLTGALVIVAMAVEVAVRPNLAGREHLVAIGAALLICAVAALRRDPSAGGGGVGRGRSGAPPTGI</sequence>
<comment type="caution">
    <text evidence="3">The sequence shown here is derived from an EMBL/GenBank/DDBJ whole genome shotgun (WGS) entry which is preliminary data.</text>
</comment>
<name>A0A918UVX8_9ACTN</name>
<dbReference type="RefSeq" id="WP_373305571.1">
    <property type="nucleotide sequence ID" value="NZ_BMWG01000009.1"/>
</dbReference>
<feature type="transmembrane region" description="Helical" evidence="2">
    <location>
        <begin position="30"/>
        <end position="47"/>
    </location>
</feature>
<reference evidence="3" key="2">
    <citation type="submission" date="2020-09" db="EMBL/GenBank/DDBJ databases">
        <authorList>
            <person name="Sun Q."/>
            <person name="Ohkuma M."/>
        </authorList>
    </citation>
    <scope>NUCLEOTIDE SEQUENCE</scope>
    <source>
        <strain evidence="3">JCM 4988</strain>
    </source>
</reference>
<keyword evidence="2" id="KW-0812">Transmembrane</keyword>
<dbReference type="Proteomes" id="UP000630936">
    <property type="component" value="Unassembled WGS sequence"/>
</dbReference>
<reference evidence="3" key="1">
    <citation type="journal article" date="2014" name="Int. J. Syst. Evol. Microbiol.">
        <title>Complete genome sequence of Corynebacterium casei LMG S-19264T (=DSM 44701T), isolated from a smear-ripened cheese.</title>
        <authorList>
            <consortium name="US DOE Joint Genome Institute (JGI-PGF)"/>
            <person name="Walter F."/>
            <person name="Albersmeier A."/>
            <person name="Kalinowski J."/>
            <person name="Ruckert C."/>
        </authorList>
    </citation>
    <scope>NUCLEOTIDE SEQUENCE</scope>
    <source>
        <strain evidence="3">JCM 4988</strain>
    </source>
</reference>
<dbReference type="EMBL" id="BMWG01000009">
    <property type="protein sequence ID" value="GGZ37032.1"/>
    <property type="molecule type" value="Genomic_DNA"/>
</dbReference>
<keyword evidence="2" id="KW-0472">Membrane</keyword>
<keyword evidence="4" id="KW-1185">Reference proteome</keyword>
<feature type="transmembrane region" description="Helical" evidence="2">
    <location>
        <begin position="114"/>
        <end position="135"/>
    </location>
</feature>
<feature type="transmembrane region" description="Helical" evidence="2">
    <location>
        <begin position="80"/>
        <end position="102"/>
    </location>
</feature>
<keyword evidence="2" id="KW-1133">Transmembrane helix</keyword>
<feature type="compositionally biased region" description="Gly residues" evidence="1">
    <location>
        <begin position="218"/>
        <end position="227"/>
    </location>
</feature>